<dbReference type="GO" id="GO:0005524">
    <property type="term" value="F:ATP binding"/>
    <property type="evidence" value="ECO:0007669"/>
    <property type="project" value="InterPro"/>
</dbReference>
<dbReference type="PANTHER" id="PTHR24359">
    <property type="entry name" value="SERINE/THREONINE-PROTEIN KINASE SBK1"/>
    <property type="match status" value="1"/>
</dbReference>
<dbReference type="SUPFAM" id="SSF82171">
    <property type="entry name" value="DPP6 N-terminal domain-like"/>
    <property type="match status" value="1"/>
</dbReference>
<evidence type="ECO:0000313" key="5">
    <source>
        <dbReference type="Proteomes" id="UP001147746"/>
    </source>
</evidence>
<gene>
    <name evidence="4" type="ORF">N7476_003102</name>
</gene>
<organism evidence="4 5">
    <name type="scientific">Penicillium atrosanguineum</name>
    <dbReference type="NCBI Taxonomy" id="1132637"/>
    <lineage>
        <taxon>Eukaryota</taxon>
        <taxon>Fungi</taxon>
        <taxon>Dikarya</taxon>
        <taxon>Ascomycota</taxon>
        <taxon>Pezizomycotina</taxon>
        <taxon>Eurotiomycetes</taxon>
        <taxon>Eurotiomycetidae</taxon>
        <taxon>Eurotiales</taxon>
        <taxon>Aspergillaceae</taxon>
        <taxon>Penicillium</taxon>
    </lineage>
</organism>
<dbReference type="InterPro" id="IPR000719">
    <property type="entry name" value="Prot_kinase_dom"/>
</dbReference>
<feature type="transmembrane region" description="Helical" evidence="2">
    <location>
        <begin position="241"/>
        <end position="260"/>
    </location>
</feature>
<evidence type="ECO:0000313" key="4">
    <source>
        <dbReference type="EMBL" id="KAJ5324502.1"/>
    </source>
</evidence>
<keyword evidence="2" id="KW-1133">Transmembrane helix</keyword>
<dbReference type="SMART" id="SM00220">
    <property type="entry name" value="S_TKc"/>
    <property type="match status" value="1"/>
</dbReference>
<dbReference type="PROSITE" id="PS00108">
    <property type="entry name" value="PROTEIN_KINASE_ST"/>
    <property type="match status" value="1"/>
</dbReference>
<dbReference type="GO" id="GO:0004674">
    <property type="term" value="F:protein serine/threonine kinase activity"/>
    <property type="evidence" value="ECO:0007669"/>
    <property type="project" value="TreeGrafter"/>
</dbReference>
<dbReference type="SUPFAM" id="SSF56112">
    <property type="entry name" value="Protein kinase-like (PK-like)"/>
    <property type="match status" value="1"/>
</dbReference>
<name>A0A9W9Q7R0_9EURO</name>
<proteinExistence type="predicted"/>
<keyword evidence="2" id="KW-0472">Membrane</keyword>
<keyword evidence="5" id="KW-1185">Reference proteome</keyword>
<dbReference type="EMBL" id="JAPZBO010000002">
    <property type="protein sequence ID" value="KAJ5324502.1"/>
    <property type="molecule type" value="Genomic_DNA"/>
</dbReference>
<dbReference type="Gene3D" id="1.10.510.10">
    <property type="entry name" value="Transferase(Phosphotransferase) domain 1"/>
    <property type="match status" value="1"/>
</dbReference>
<reference evidence="4" key="2">
    <citation type="journal article" date="2023" name="IMA Fungus">
        <title>Comparative genomic study of the Penicillium genus elucidates a diverse pangenome and 15 lateral gene transfer events.</title>
        <authorList>
            <person name="Petersen C."/>
            <person name="Sorensen T."/>
            <person name="Nielsen M.R."/>
            <person name="Sondergaard T.E."/>
            <person name="Sorensen J.L."/>
            <person name="Fitzpatrick D.A."/>
            <person name="Frisvad J.C."/>
            <person name="Nielsen K.L."/>
        </authorList>
    </citation>
    <scope>NUCLEOTIDE SEQUENCE</scope>
    <source>
        <strain evidence="4">IBT 21472</strain>
    </source>
</reference>
<dbReference type="InterPro" id="IPR011009">
    <property type="entry name" value="Kinase-like_dom_sf"/>
</dbReference>
<keyword evidence="2" id="KW-0812">Transmembrane</keyword>
<dbReference type="PANTHER" id="PTHR24359:SF1">
    <property type="entry name" value="INHIBITOR OF NUCLEAR FACTOR KAPPA-B KINASE EPSILON SUBUNIT HOMOLOG 1-RELATED"/>
    <property type="match status" value="1"/>
</dbReference>
<feature type="region of interest" description="Disordered" evidence="1">
    <location>
        <begin position="521"/>
        <end position="541"/>
    </location>
</feature>
<accession>A0A9W9Q7R0</accession>
<sequence>MTSNTYDHLRDEVYVRILGLLKRPEEETRRFAVKGTARQVLDDNTLKRFFRSLDLPELTAESHSHTSETDLIARLDDRSLSDFLAIILFMSCTIKAARTFTVELLINNSWSPSKFKLPVGREQLKELFREDIVTVDKFLAHQACFCPITIVKGHEVKIEASDRERLPYLEEKLKAEGSFGKVYEVKIAEGHFLDPLSGTTNMHPAIIARKDYLRADGPGSDDQILKQIVAAGRKCDNIVDFFGSVAIGLITYSLFMPLAICDLKDFMMETYPDRPSGISKKAEVIFSAHGLAGGLDFLHTRMMSGMDRLVCYHMDLKPSNILIYHETNSSETSYIWKISDFGMSRVKVRAENAGVESEKNFNSWILSRHKPQEPSSLGTRNRRGEGTYLAPETIAATPIIKAEADVWSLGCVISVLFAYLEEGSLGVDRYAEKRADPHSAHGFDRFFLRIWGWGFTFKAHPEVKGWHDRLIHQARHRNRKEGDAMEFILRYLENGVFREQSKRCTAQQLREKLFQTYQKYADAREDSDQPPDSEDPARARRDSRKALRWWRPSHNLIDHEPHKRVKTWSLDYEELKGCAFSHDGTLMALWTKKTLSLYTSHSLRGNDPRGNDPRVTTLVSTFQLDNTNDETNRVDWTSISLTERYLIGLNSGVKHQCYRFALLNGPAADANLDRHKKFTLPLSEVFQLAISPESQTMACVVGDLNGDQTPCSLFLAPVASPNQSYWLDKLSWPAKDVTRLFFTTDEDLYLVVRPHVSARSLEYKVHIVHINVSTKRLDTLIIDQKGFDSSSNIGLFTTFAPFRNKPDTFAIITREKQLHIRSLAEEKSSIQTEIKGYRVLRLLVGWDDTKIFAIGTPEAEHGMVLLEITVPQGRGKHISIKELERLPGLSYNAKFMEVLSHQREFKYVLILAPGEHISTSYTKWLLQTRKLQLHLEEEDSLLQSHSMYLGF</sequence>
<dbReference type="Proteomes" id="UP001147746">
    <property type="component" value="Unassembled WGS sequence"/>
</dbReference>
<feature type="domain" description="Protein kinase" evidence="3">
    <location>
        <begin position="168"/>
        <end position="514"/>
    </location>
</feature>
<reference evidence="4" key="1">
    <citation type="submission" date="2022-12" db="EMBL/GenBank/DDBJ databases">
        <authorList>
            <person name="Petersen C."/>
        </authorList>
    </citation>
    <scope>NUCLEOTIDE SEQUENCE</scope>
    <source>
        <strain evidence="4">IBT 21472</strain>
    </source>
</reference>
<dbReference type="AlphaFoldDB" id="A0A9W9Q7R0"/>
<comment type="caution">
    <text evidence="4">The sequence shown here is derived from an EMBL/GenBank/DDBJ whole genome shotgun (WGS) entry which is preliminary data.</text>
</comment>
<evidence type="ECO:0000256" key="1">
    <source>
        <dbReference type="SAM" id="MobiDB-lite"/>
    </source>
</evidence>
<evidence type="ECO:0000259" key="3">
    <source>
        <dbReference type="PROSITE" id="PS50011"/>
    </source>
</evidence>
<evidence type="ECO:0000256" key="2">
    <source>
        <dbReference type="SAM" id="Phobius"/>
    </source>
</evidence>
<dbReference type="PROSITE" id="PS50011">
    <property type="entry name" value="PROTEIN_KINASE_DOM"/>
    <property type="match status" value="1"/>
</dbReference>
<dbReference type="Pfam" id="PF00069">
    <property type="entry name" value="Pkinase"/>
    <property type="match status" value="1"/>
</dbReference>
<dbReference type="InterPro" id="IPR008271">
    <property type="entry name" value="Ser/Thr_kinase_AS"/>
</dbReference>
<protein>
    <recommendedName>
        <fullName evidence="3">Protein kinase domain-containing protein</fullName>
    </recommendedName>
</protein>